<evidence type="ECO:0000313" key="2">
    <source>
        <dbReference type="EMBL" id="KAF5195408.1"/>
    </source>
</evidence>
<keyword evidence="1" id="KW-1133">Transmembrane helix</keyword>
<keyword evidence="1" id="KW-0812">Transmembrane</keyword>
<reference evidence="2 3" key="1">
    <citation type="submission" date="2020-06" db="EMBL/GenBank/DDBJ databases">
        <title>Transcriptomic and genomic resources for Thalictrum thalictroides and T. hernandezii: Facilitating candidate gene discovery in an emerging model plant lineage.</title>
        <authorList>
            <person name="Arias T."/>
            <person name="Riano-Pachon D.M."/>
            <person name="Di Stilio V.S."/>
        </authorList>
    </citation>
    <scope>NUCLEOTIDE SEQUENCE [LARGE SCALE GENOMIC DNA]</scope>
    <source>
        <strain evidence="3">cv. WT478/WT964</strain>
        <tissue evidence="2">Leaves</tissue>
    </source>
</reference>
<feature type="transmembrane region" description="Helical" evidence="1">
    <location>
        <begin position="75"/>
        <end position="96"/>
    </location>
</feature>
<proteinExistence type="predicted"/>
<evidence type="ECO:0000256" key="1">
    <source>
        <dbReference type="SAM" id="Phobius"/>
    </source>
</evidence>
<organism evidence="2 3">
    <name type="scientific">Thalictrum thalictroides</name>
    <name type="common">Rue-anemone</name>
    <name type="synonym">Anemone thalictroides</name>
    <dbReference type="NCBI Taxonomy" id="46969"/>
    <lineage>
        <taxon>Eukaryota</taxon>
        <taxon>Viridiplantae</taxon>
        <taxon>Streptophyta</taxon>
        <taxon>Embryophyta</taxon>
        <taxon>Tracheophyta</taxon>
        <taxon>Spermatophyta</taxon>
        <taxon>Magnoliopsida</taxon>
        <taxon>Ranunculales</taxon>
        <taxon>Ranunculaceae</taxon>
        <taxon>Thalictroideae</taxon>
        <taxon>Thalictrum</taxon>
    </lineage>
</organism>
<dbReference type="Proteomes" id="UP000554482">
    <property type="component" value="Unassembled WGS sequence"/>
</dbReference>
<gene>
    <name evidence="2" type="ORF">FRX31_015007</name>
</gene>
<dbReference type="OrthoDB" id="548974at2759"/>
<accession>A0A7J6WEY1</accession>
<name>A0A7J6WEY1_THATH</name>
<dbReference type="AlphaFoldDB" id="A0A7J6WEY1"/>
<keyword evidence="1" id="KW-0472">Membrane</keyword>
<dbReference type="EMBL" id="JABWDY010017361">
    <property type="protein sequence ID" value="KAF5195408.1"/>
    <property type="molecule type" value="Genomic_DNA"/>
</dbReference>
<feature type="non-terminal residue" evidence="2">
    <location>
        <position position="1"/>
    </location>
</feature>
<keyword evidence="3" id="KW-1185">Reference proteome</keyword>
<evidence type="ECO:0000313" key="3">
    <source>
        <dbReference type="Proteomes" id="UP000554482"/>
    </source>
</evidence>
<protein>
    <submittedName>
        <fullName evidence="2">Uncharacterized protein</fullName>
    </submittedName>
</protein>
<sequence>MFFFSNNPPQAFLFASHFTSNPTISWGVPFLTNKNFLMEICKQSFVLTGLIETAVVSYFDLSIGELSLDQKAELLFLDQAVATATAAVLGVIYGLVYKPQPLSDDFFSL</sequence>
<comment type="caution">
    <text evidence="2">The sequence shown here is derived from an EMBL/GenBank/DDBJ whole genome shotgun (WGS) entry which is preliminary data.</text>
</comment>